<gene>
    <name evidence="2" type="ORF">Plec18167_000741</name>
</gene>
<evidence type="ECO:0000256" key="1">
    <source>
        <dbReference type="SAM" id="MobiDB-lite"/>
    </source>
</evidence>
<protein>
    <recommendedName>
        <fullName evidence="4">Rad21/Rec8-like protein C-terminal eukaryotic domain-containing protein</fullName>
    </recommendedName>
</protein>
<organism evidence="2 3">
    <name type="scientific">Paecilomyces lecythidis</name>
    <dbReference type="NCBI Taxonomy" id="3004212"/>
    <lineage>
        <taxon>Eukaryota</taxon>
        <taxon>Fungi</taxon>
        <taxon>Dikarya</taxon>
        <taxon>Ascomycota</taxon>
        <taxon>Pezizomycotina</taxon>
        <taxon>Eurotiomycetes</taxon>
        <taxon>Eurotiomycetidae</taxon>
        <taxon>Eurotiales</taxon>
        <taxon>Thermoascaceae</taxon>
        <taxon>Paecilomyces</taxon>
    </lineage>
</organism>
<evidence type="ECO:0008006" key="4">
    <source>
        <dbReference type="Google" id="ProtNLM"/>
    </source>
</evidence>
<dbReference type="Proteomes" id="UP001583193">
    <property type="component" value="Unassembled WGS sequence"/>
</dbReference>
<feature type="compositionally biased region" description="Low complexity" evidence="1">
    <location>
        <begin position="381"/>
        <end position="392"/>
    </location>
</feature>
<dbReference type="CDD" id="cd21789">
    <property type="entry name" value="Rad21_Rec8_M_SpRec8p-like"/>
    <property type="match status" value="1"/>
</dbReference>
<keyword evidence="3" id="KW-1185">Reference proteome</keyword>
<reference evidence="2 3" key="1">
    <citation type="journal article" date="2024" name="IMA Fungus">
        <title>IMA Genome - F19 : A genome assembly and annotation guide to empower mycologists, including annotated draft genome sequences of Ceratocystis pirilliformis, Diaporthe australafricana, Fusarium ophioides, Paecilomyces lecythidis, and Sporothrix stenoceras.</title>
        <authorList>
            <person name="Aylward J."/>
            <person name="Wilson A.M."/>
            <person name="Visagie C.M."/>
            <person name="Spraker J."/>
            <person name="Barnes I."/>
            <person name="Buitendag C."/>
            <person name="Ceriani C."/>
            <person name="Del Mar Angel L."/>
            <person name="du Plessis D."/>
            <person name="Fuchs T."/>
            <person name="Gasser K."/>
            <person name="Kramer D."/>
            <person name="Li W."/>
            <person name="Munsamy K."/>
            <person name="Piso A."/>
            <person name="Price J.L."/>
            <person name="Sonnekus B."/>
            <person name="Thomas C."/>
            <person name="van der Nest A."/>
            <person name="van Dijk A."/>
            <person name="van Heerden A."/>
            <person name="van Vuuren N."/>
            <person name="Yilmaz N."/>
            <person name="Duong T.A."/>
            <person name="van der Merwe N.A."/>
            <person name="Wingfield M.J."/>
            <person name="Wingfield B.D."/>
        </authorList>
    </citation>
    <scope>NUCLEOTIDE SEQUENCE [LARGE SCALE GENOMIC DNA]</scope>
    <source>
        <strain evidence="2 3">CMW 18167</strain>
    </source>
</reference>
<comment type="caution">
    <text evidence="2">The sequence shown here is derived from an EMBL/GenBank/DDBJ whole genome shotgun (WGS) entry which is preliminary data.</text>
</comment>
<feature type="region of interest" description="Disordered" evidence="1">
    <location>
        <begin position="310"/>
        <end position="348"/>
    </location>
</feature>
<dbReference type="EMBL" id="JAVDPF010000001">
    <property type="protein sequence ID" value="KAL1886806.1"/>
    <property type="molecule type" value="Genomic_DNA"/>
</dbReference>
<feature type="region of interest" description="Disordered" evidence="1">
    <location>
        <begin position="361"/>
        <end position="401"/>
    </location>
</feature>
<evidence type="ECO:0000313" key="2">
    <source>
        <dbReference type="EMBL" id="KAL1886806.1"/>
    </source>
</evidence>
<evidence type="ECO:0000313" key="3">
    <source>
        <dbReference type="Proteomes" id="UP001583193"/>
    </source>
</evidence>
<sequence length="623" mass="67248">MRIMLKSVQGTGLDPEAGKARPDQIIVPYDKSFMPDVDIAGVYKLLAFDPRPEFLPSQRTSLLSTQGSSSDGRTNLVFDELQLHISSSDIDIMPLNGPGSVGKMSNSTVIENQVGQTMLSDEEGVLLQPDFEFDEEGNIVDLRKQGGKEGGGTQDQSEAAFAYQVRGSQGHQADDFIQQDGQNEVIFGDESIPSDHVPKRGRLPDPDYIEETAQMPPRKKVARILVVDEHNQLRNADLAQSNYEYLENMAAASRQKEQYKTLVQAKKNAAFWVFGRGIASVGVGLGISHVEHPLSAFSGEKLLGTIQAEIPSGRGKRSHVSDSESDNGSRRVRRRGDDGEIGRAHGFELGDRAEYEDIEIGRQGPPSLQDDHSSQMPWNLSSSIQGSRHGSSVPSLPRGFGSASEVARGHIGFGRAGSRLTNASPLAGRGRGLDLAGQDLLSNVSLPGNEGGDIDVLGDFDLETYLDGEMDGRGPETTTNGHDSFQLFGPAAAVDTQTAAQSQWIASALDQESKNFFEFVKNTIDTIGVERSMVGEQKNGLGEGLAHAVTGSKEIAFSALLPPETNSRVVATQGLMHVLTLATKGIMGVRQAESAPSSDPRRQDELQSIFGDIFLTVKESQVF</sequence>
<feature type="compositionally biased region" description="Basic and acidic residues" evidence="1">
    <location>
        <begin position="335"/>
        <end position="348"/>
    </location>
</feature>
<name>A0ABR3YET9_9EURO</name>
<accession>A0ABR3YET9</accession>
<proteinExistence type="predicted"/>